<keyword evidence="5 13" id="KW-0328">Glycosyltransferase</keyword>
<comment type="pathway">
    <text evidence="2">Protein modification; protein glycosylation.</text>
</comment>
<evidence type="ECO:0000256" key="11">
    <source>
        <dbReference type="ARBA" id="ARBA00024899"/>
    </source>
</evidence>
<gene>
    <name evidence="13" type="primary">ALG1</name>
    <name evidence="13" type="ORF">N0V83_001093</name>
</gene>
<dbReference type="Proteomes" id="UP001140560">
    <property type="component" value="Unassembled WGS sequence"/>
</dbReference>
<evidence type="ECO:0000256" key="5">
    <source>
        <dbReference type="ARBA" id="ARBA00022676"/>
    </source>
</evidence>
<evidence type="ECO:0000256" key="8">
    <source>
        <dbReference type="ARBA" id="ARBA00022824"/>
    </source>
</evidence>
<evidence type="ECO:0000256" key="6">
    <source>
        <dbReference type="ARBA" id="ARBA00022679"/>
    </source>
</evidence>
<dbReference type="PANTHER" id="PTHR13036:SF0">
    <property type="entry name" value="CHITOBIOSYLDIPHOSPHODOLICHOL BETA-MANNOSYLTRANSFERASE"/>
    <property type="match status" value="1"/>
</dbReference>
<reference evidence="13" key="1">
    <citation type="submission" date="2022-10" db="EMBL/GenBank/DDBJ databases">
        <title>Tapping the CABI collections for fungal endophytes: first genome assemblies for Collariella, Neodidymelliopsis, Ascochyta clinopodiicola, Didymella pomorum, Didymosphaeria variabile, Neocosmospora piperis and Neocucurbitaria cava.</title>
        <authorList>
            <person name="Hill R."/>
        </authorList>
    </citation>
    <scope>NUCLEOTIDE SEQUENCE</scope>
    <source>
        <strain evidence="13">IMI 356814</strain>
    </source>
</reference>
<evidence type="ECO:0000256" key="3">
    <source>
        <dbReference type="ARBA" id="ARBA00012611"/>
    </source>
</evidence>
<sequence length="503" mass="55892">MFEDLVSTEKFSNGFSLILSVILALSTFFTILLVTLPSQYDPYQDKPQKLIDEEGKEIKVKTKDGKEPLRWRQGRTVQVVVLGDIGRSPRMQYHALSIAKHGGRVFLIGYQESELHPDIVSNPLIKIIPLVPAPGFLRSSSKLLFPILAPLKAIWQARSLYRALGYRSEPARWMLVQNPPSIPTLAIASLMCFLRNTDLIIDWHNFGYSILALKLGANHPLVKISALYERIFAKTAAHHITVTHAMARVLKDDYGVPAQALHDRPASIFRPISPLERTQFLTRLPETAQYAQDLSHPSSKSSSKNTPWKLIVSPTSWTADEDFSLLLDALVSYSAAATSRTHLPNILAIITGKGPLKSHYLAKVKELNQQKKLLNVIVATAWLTPQDYALLLASADLGVSLHTSSSGVDLPMKVVDMFGAGLPVVGWGKFEAWPELVKEDVNGKGFESSEQLSEQLIRLFGKDDGEGGGLLGELKKGALEESGFRWDDEWDRVGGRLFKFIHV</sequence>
<evidence type="ECO:0000313" key="13">
    <source>
        <dbReference type="EMBL" id="KAJ4375816.1"/>
    </source>
</evidence>
<dbReference type="EC" id="2.4.1.142" evidence="3"/>
<comment type="function">
    <text evidence="11">Participates in the formation of the lipid-linked precursor oligosaccharide for N-glycosylation. Involved in assembling the dolichol-pyrophosphate-GlcNAc(2)-Man(5) intermediate on the cytoplasmic surface of the ER.</text>
</comment>
<dbReference type="Pfam" id="PF13692">
    <property type="entry name" value="Glyco_trans_1_4"/>
    <property type="match status" value="1"/>
</dbReference>
<organism evidence="13 14">
    <name type="scientific">Neocucurbitaria cava</name>
    <dbReference type="NCBI Taxonomy" id="798079"/>
    <lineage>
        <taxon>Eukaryota</taxon>
        <taxon>Fungi</taxon>
        <taxon>Dikarya</taxon>
        <taxon>Ascomycota</taxon>
        <taxon>Pezizomycotina</taxon>
        <taxon>Dothideomycetes</taxon>
        <taxon>Pleosporomycetidae</taxon>
        <taxon>Pleosporales</taxon>
        <taxon>Pleosporineae</taxon>
        <taxon>Cucurbitariaceae</taxon>
        <taxon>Neocucurbitaria</taxon>
    </lineage>
</organism>
<comment type="subcellular location">
    <subcellularLocation>
        <location evidence="1">Endoplasmic reticulum membrane</location>
        <topology evidence="1">Single-pass membrane protein</topology>
    </subcellularLocation>
</comment>
<name>A0A9W9CQ52_9PLEO</name>
<accession>A0A9W9CQ52</accession>
<dbReference type="GO" id="GO:0004578">
    <property type="term" value="F:chitobiosyldiphosphodolichol beta-mannosyltransferase activity"/>
    <property type="evidence" value="ECO:0007669"/>
    <property type="project" value="UniProtKB-EC"/>
</dbReference>
<dbReference type="PANTHER" id="PTHR13036">
    <property type="entry name" value="BETA1,4 MANNOSYLTRANSFERASE"/>
    <property type="match status" value="1"/>
</dbReference>
<dbReference type="AlphaFoldDB" id="A0A9W9CQ52"/>
<dbReference type="SUPFAM" id="SSF53756">
    <property type="entry name" value="UDP-Glycosyltransferase/glycogen phosphorylase"/>
    <property type="match status" value="1"/>
</dbReference>
<keyword evidence="14" id="KW-1185">Reference proteome</keyword>
<keyword evidence="10 12" id="KW-0472">Membrane</keyword>
<evidence type="ECO:0000256" key="1">
    <source>
        <dbReference type="ARBA" id="ARBA00004389"/>
    </source>
</evidence>
<evidence type="ECO:0000256" key="9">
    <source>
        <dbReference type="ARBA" id="ARBA00022989"/>
    </source>
</evidence>
<protein>
    <recommendedName>
        <fullName evidence="4">Chitobiosyldiphosphodolichol beta-mannosyltransferase</fullName>
        <ecNumber evidence="3">2.4.1.142</ecNumber>
    </recommendedName>
</protein>
<keyword evidence="8" id="KW-0256">Endoplasmic reticulum</keyword>
<dbReference type="EMBL" id="JAPEUY010000002">
    <property type="protein sequence ID" value="KAJ4375816.1"/>
    <property type="molecule type" value="Genomic_DNA"/>
</dbReference>
<evidence type="ECO:0000313" key="14">
    <source>
        <dbReference type="Proteomes" id="UP001140560"/>
    </source>
</evidence>
<evidence type="ECO:0000256" key="2">
    <source>
        <dbReference type="ARBA" id="ARBA00004922"/>
    </source>
</evidence>
<keyword evidence="9 12" id="KW-1133">Transmembrane helix</keyword>
<keyword evidence="6 13" id="KW-0808">Transferase</keyword>
<evidence type="ECO:0000256" key="10">
    <source>
        <dbReference type="ARBA" id="ARBA00023136"/>
    </source>
</evidence>
<evidence type="ECO:0000256" key="12">
    <source>
        <dbReference type="SAM" id="Phobius"/>
    </source>
</evidence>
<keyword evidence="7 12" id="KW-0812">Transmembrane</keyword>
<comment type="caution">
    <text evidence="13">The sequence shown here is derived from an EMBL/GenBank/DDBJ whole genome shotgun (WGS) entry which is preliminary data.</text>
</comment>
<evidence type="ECO:0000256" key="7">
    <source>
        <dbReference type="ARBA" id="ARBA00022692"/>
    </source>
</evidence>
<evidence type="ECO:0000256" key="4">
    <source>
        <dbReference type="ARBA" id="ARBA00015841"/>
    </source>
</evidence>
<feature type="transmembrane region" description="Helical" evidence="12">
    <location>
        <begin position="15"/>
        <end position="36"/>
    </location>
</feature>
<dbReference type="GO" id="GO:0005789">
    <property type="term" value="C:endoplasmic reticulum membrane"/>
    <property type="evidence" value="ECO:0007669"/>
    <property type="project" value="UniProtKB-SubCell"/>
</dbReference>
<dbReference type="FunFam" id="3.40.50.2000:FF:000162">
    <property type="entry name" value="Beta-1,4-mannosyltransferase (Alg1), putative"/>
    <property type="match status" value="1"/>
</dbReference>
<dbReference type="InterPro" id="IPR026051">
    <property type="entry name" value="ALG1-like"/>
</dbReference>
<proteinExistence type="predicted"/>
<dbReference type="Gene3D" id="3.40.50.2000">
    <property type="entry name" value="Glycogen Phosphorylase B"/>
    <property type="match status" value="1"/>
</dbReference>
<dbReference type="OrthoDB" id="614844at2759"/>